<reference evidence="3" key="2">
    <citation type="submission" date="2020-09" db="EMBL/GenBank/DDBJ databases">
        <authorList>
            <person name="Sun Q."/>
            <person name="Kim S."/>
        </authorList>
    </citation>
    <scope>NUCLEOTIDE SEQUENCE</scope>
    <source>
        <strain evidence="3">KCTC 42651</strain>
    </source>
</reference>
<keyword evidence="2" id="KW-0812">Transmembrane</keyword>
<sequence>MPTEIRDRHRPPVTKRVPANDHRPSWAGRGHLGAFVLQLSALILVNLALWGFFAWWAMRYAEDKVSLPPPGSGPL</sequence>
<name>A0A918XSS0_9PROT</name>
<dbReference type="Proteomes" id="UP000630353">
    <property type="component" value="Unassembled WGS sequence"/>
</dbReference>
<dbReference type="RefSeq" id="WP_189990831.1">
    <property type="nucleotide sequence ID" value="NZ_BMZS01000006.1"/>
</dbReference>
<accession>A0A918XSS0</accession>
<dbReference type="AlphaFoldDB" id="A0A918XSS0"/>
<keyword evidence="2" id="KW-1133">Transmembrane helix</keyword>
<proteinExistence type="predicted"/>
<evidence type="ECO:0000313" key="4">
    <source>
        <dbReference type="Proteomes" id="UP000630353"/>
    </source>
</evidence>
<dbReference type="EMBL" id="BMZS01000006">
    <property type="protein sequence ID" value="GHD53038.1"/>
    <property type="molecule type" value="Genomic_DNA"/>
</dbReference>
<feature type="transmembrane region" description="Helical" evidence="2">
    <location>
        <begin position="32"/>
        <end position="58"/>
    </location>
</feature>
<feature type="region of interest" description="Disordered" evidence="1">
    <location>
        <begin position="1"/>
        <end position="22"/>
    </location>
</feature>
<reference evidence="3" key="1">
    <citation type="journal article" date="2014" name="Int. J. Syst. Evol. Microbiol.">
        <title>Complete genome sequence of Corynebacterium casei LMG S-19264T (=DSM 44701T), isolated from a smear-ripened cheese.</title>
        <authorList>
            <consortium name="US DOE Joint Genome Institute (JGI-PGF)"/>
            <person name="Walter F."/>
            <person name="Albersmeier A."/>
            <person name="Kalinowski J."/>
            <person name="Ruckert C."/>
        </authorList>
    </citation>
    <scope>NUCLEOTIDE SEQUENCE</scope>
    <source>
        <strain evidence="3">KCTC 42651</strain>
    </source>
</reference>
<keyword evidence="4" id="KW-1185">Reference proteome</keyword>
<organism evidence="3 4">
    <name type="scientific">Thalassobaculum fulvum</name>
    <dbReference type="NCBI Taxonomy" id="1633335"/>
    <lineage>
        <taxon>Bacteria</taxon>
        <taxon>Pseudomonadati</taxon>
        <taxon>Pseudomonadota</taxon>
        <taxon>Alphaproteobacteria</taxon>
        <taxon>Rhodospirillales</taxon>
        <taxon>Thalassobaculaceae</taxon>
        <taxon>Thalassobaculum</taxon>
    </lineage>
</organism>
<keyword evidence="2" id="KW-0472">Membrane</keyword>
<evidence type="ECO:0000256" key="1">
    <source>
        <dbReference type="SAM" id="MobiDB-lite"/>
    </source>
</evidence>
<evidence type="ECO:0000313" key="3">
    <source>
        <dbReference type="EMBL" id="GHD53038.1"/>
    </source>
</evidence>
<protein>
    <submittedName>
        <fullName evidence="3">Uncharacterized protein</fullName>
    </submittedName>
</protein>
<evidence type="ECO:0000256" key="2">
    <source>
        <dbReference type="SAM" id="Phobius"/>
    </source>
</evidence>
<gene>
    <name evidence="3" type="ORF">GCM10017083_29210</name>
</gene>
<comment type="caution">
    <text evidence="3">The sequence shown here is derived from an EMBL/GenBank/DDBJ whole genome shotgun (WGS) entry which is preliminary data.</text>
</comment>